<dbReference type="EMBL" id="CP159373">
    <property type="protein sequence ID" value="XCN72068.1"/>
    <property type="molecule type" value="Genomic_DNA"/>
</dbReference>
<evidence type="ECO:0000259" key="1">
    <source>
        <dbReference type="Pfam" id="PF05685"/>
    </source>
</evidence>
<protein>
    <submittedName>
        <fullName evidence="2">Uma2 family endonuclease</fullName>
    </submittedName>
</protein>
<keyword evidence="2" id="KW-0378">Hydrolase</keyword>
<feature type="domain" description="Putative restriction endonuclease" evidence="1">
    <location>
        <begin position="11"/>
        <end position="174"/>
    </location>
</feature>
<dbReference type="AlphaFoldDB" id="A0AAU8LSE3"/>
<reference evidence="2" key="1">
    <citation type="journal article" date="2024" name="Syst. Appl. Microbiol.">
        <title>First single-strain enrichments of Electrothrix cable bacteria, description of E. aestuarii sp. nov. and E. rattekaaiensis sp. nov., and proposal of a cable bacteria taxonomy following the rules of the SeqCode.</title>
        <authorList>
            <person name="Plum-Jensen L.E."/>
            <person name="Schramm A."/>
            <person name="Marshall I.P.G."/>
        </authorList>
    </citation>
    <scope>NUCLEOTIDE SEQUENCE</scope>
    <source>
        <strain evidence="2">Rat1</strain>
    </source>
</reference>
<organism evidence="2">
    <name type="scientific">Candidatus Electrothrix aestuarii</name>
    <dbReference type="NCBI Taxonomy" id="3062594"/>
    <lineage>
        <taxon>Bacteria</taxon>
        <taxon>Pseudomonadati</taxon>
        <taxon>Thermodesulfobacteriota</taxon>
        <taxon>Desulfobulbia</taxon>
        <taxon>Desulfobulbales</taxon>
        <taxon>Desulfobulbaceae</taxon>
        <taxon>Candidatus Electrothrix</taxon>
    </lineage>
</organism>
<dbReference type="PANTHER" id="PTHR36558">
    <property type="entry name" value="GLR1098 PROTEIN"/>
    <property type="match status" value="1"/>
</dbReference>
<dbReference type="KEGG" id="eaj:Q3M24_17395"/>
<accession>A0AAU8LSE3</accession>
<keyword evidence="2" id="KW-0255">Endonuclease</keyword>
<dbReference type="InterPro" id="IPR012296">
    <property type="entry name" value="Nuclease_put_TT1808"/>
</dbReference>
<dbReference type="SUPFAM" id="SSF52980">
    <property type="entry name" value="Restriction endonuclease-like"/>
    <property type="match status" value="1"/>
</dbReference>
<proteinExistence type="predicted"/>
<dbReference type="PANTHER" id="PTHR36558:SF1">
    <property type="entry name" value="RESTRICTION ENDONUCLEASE DOMAIN-CONTAINING PROTEIN-RELATED"/>
    <property type="match status" value="1"/>
</dbReference>
<name>A0AAU8LSE3_9BACT</name>
<dbReference type="CDD" id="cd06260">
    <property type="entry name" value="DUF820-like"/>
    <property type="match status" value="1"/>
</dbReference>
<dbReference type="GO" id="GO:0004519">
    <property type="term" value="F:endonuclease activity"/>
    <property type="evidence" value="ECO:0007669"/>
    <property type="project" value="UniProtKB-KW"/>
</dbReference>
<reference evidence="2" key="2">
    <citation type="submission" date="2024-06" db="EMBL/GenBank/DDBJ databases">
        <authorList>
            <person name="Plum-Jensen L.E."/>
            <person name="Schramm A."/>
            <person name="Marshall I.P.G."/>
        </authorList>
    </citation>
    <scope>NUCLEOTIDE SEQUENCE</scope>
    <source>
        <strain evidence="2">Rat1</strain>
    </source>
</reference>
<dbReference type="Gene3D" id="3.90.1570.10">
    <property type="entry name" value="tt1808, chain A"/>
    <property type="match status" value="1"/>
</dbReference>
<dbReference type="Pfam" id="PF05685">
    <property type="entry name" value="Uma2"/>
    <property type="match status" value="1"/>
</dbReference>
<keyword evidence="2" id="KW-0540">Nuclease</keyword>
<dbReference type="InterPro" id="IPR011335">
    <property type="entry name" value="Restrct_endonuc-II-like"/>
</dbReference>
<sequence length="194" mass="22591">MLTQAEQHISPEEYLAGEREAATRHEYFAGEIFAMAGASREHNQISANIVRLLGNQLLERPCSVFASDMKVKIKKKEKYTYPDIVVVCEKEEYEDEHQDVLLNPVVLIEILSDSTEAYDRGDKFSHYQEIPSFAEYILVSQYTFKMERFSRQPNNSWLYTIYQREQDLLSVQAIDCTLPLAEVYRKVQLHGTDR</sequence>
<evidence type="ECO:0000313" key="2">
    <source>
        <dbReference type="EMBL" id="XCN72068.1"/>
    </source>
</evidence>
<gene>
    <name evidence="2" type="ORF">Q3M24_17395</name>
</gene>
<dbReference type="InterPro" id="IPR008538">
    <property type="entry name" value="Uma2"/>
</dbReference>